<keyword evidence="6" id="KW-0547">Nucleotide-binding</keyword>
<dbReference type="PANTHER" id="PTHR24223">
    <property type="entry name" value="ATP-BINDING CASSETTE SUB-FAMILY C"/>
    <property type="match status" value="1"/>
</dbReference>
<gene>
    <name evidence="16" type="primary">LOC108744547</name>
</gene>
<dbReference type="GO" id="GO:0015431">
    <property type="term" value="F:ABC-type glutathione S-conjugate transporter activity"/>
    <property type="evidence" value="ECO:0007669"/>
    <property type="project" value="UniProtKB-EC"/>
</dbReference>
<dbReference type="STRING" id="224129.A0A1W4XIC9"/>
<dbReference type="GO" id="GO:0005774">
    <property type="term" value="C:vacuolar membrane"/>
    <property type="evidence" value="ECO:0007669"/>
    <property type="project" value="UniProtKB-SubCell"/>
</dbReference>
<dbReference type="SUPFAM" id="SSF52540">
    <property type="entry name" value="P-loop containing nucleoside triphosphate hydrolases"/>
    <property type="match status" value="1"/>
</dbReference>
<feature type="transmembrane region" description="Helical" evidence="12">
    <location>
        <begin position="126"/>
        <end position="154"/>
    </location>
</feature>
<evidence type="ECO:0000256" key="5">
    <source>
        <dbReference type="ARBA" id="ARBA00022737"/>
    </source>
</evidence>
<dbReference type="EC" id="7.6.2.3" evidence="10"/>
<dbReference type="PROSITE" id="PS50929">
    <property type="entry name" value="ABC_TM1F"/>
    <property type="match status" value="1"/>
</dbReference>
<dbReference type="GeneID" id="108744547"/>
<evidence type="ECO:0000256" key="7">
    <source>
        <dbReference type="ARBA" id="ARBA00022840"/>
    </source>
</evidence>
<evidence type="ECO:0000256" key="6">
    <source>
        <dbReference type="ARBA" id="ARBA00022741"/>
    </source>
</evidence>
<proteinExistence type="inferred from homology"/>
<dbReference type="RefSeq" id="XP_018335876.1">
    <property type="nucleotide sequence ID" value="XM_018480374.1"/>
</dbReference>
<keyword evidence="3" id="KW-0813">Transport</keyword>
<comment type="catalytic activity">
    <reaction evidence="11">
        <text>leukotriene C4(in) + ATP + H2O = leukotriene C4(out) + ADP + phosphate + H(+)</text>
        <dbReference type="Rhea" id="RHEA:38963"/>
        <dbReference type="ChEBI" id="CHEBI:15377"/>
        <dbReference type="ChEBI" id="CHEBI:15378"/>
        <dbReference type="ChEBI" id="CHEBI:30616"/>
        <dbReference type="ChEBI" id="CHEBI:43474"/>
        <dbReference type="ChEBI" id="CHEBI:57973"/>
        <dbReference type="ChEBI" id="CHEBI:456216"/>
    </reaction>
    <physiologicalReaction direction="left-to-right" evidence="11">
        <dbReference type="Rhea" id="RHEA:38964"/>
    </physiologicalReaction>
</comment>
<evidence type="ECO:0000256" key="2">
    <source>
        <dbReference type="ARBA" id="ARBA00009726"/>
    </source>
</evidence>
<dbReference type="Pfam" id="PF00664">
    <property type="entry name" value="ABC_membrane"/>
    <property type="match status" value="1"/>
</dbReference>
<accession>A0A1W4XIC9</accession>
<sequence length="557" mass="62735">MHIAFQFFSVGSNFWLSKWSEDKDLIKNGSGNNVKEHMYLCIYGVLGLGQAVSVFVSSIVLYLGTLNGANILHNVLLFNTIRGSSNLFFDITPAGRIMNTFSKDVDALDSVLPENMKSLLTTSLSVLATLFVISFNTPIFIICAIPLGIIYYIVQRLYIASSRQLKRLQSMSRAPIYSHFSESLAGTSSIRAYGLEDKFICENEQKVYENQRCHYPNIISNRWLGVRLEMIGNLVIFFAAILAVRQEKPNASLVGLSITYALQITQHLNWLVRMMCDLETNIVSVERIKEYGDLPQEASWEDPKMTPSPDWPENGSIEFNNCWVRYRPNLKPVLKGLSISIKGGEKIGVVGRTGEGKSSFALTLFRIVELEDGKIIVDDIDIATLGLYDLRSRLTIIPQDPVLFSGTLRMNLDPYNKYTDKEIWKAVENAHMKCFIKSLDSDLYYKLQEGGKNFSVGQRQLICLARALLRRSKVLILDEATASVDLKTDDLIQKTIKTKFQNCTIIKIAHRLNTIMDSNRILVLEGGSVVDFDTPSALLSNKNSIFYNMARHSGLVK</sequence>
<dbReference type="GO" id="GO:0016887">
    <property type="term" value="F:ATP hydrolysis activity"/>
    <property type="evidence" value="ECO:0007669"/>
    <property type="project" value="InterPro"/>
</dbReference>
<evidence type="ECO:0000256" key="12">
    <source>
        <dbReference type="SAM" id="Phobius"/>
    </source>
</evidence>
<evidence type="ECO:0000313" key="15">
    <source>
        <dbReference type="Proteomes" id="UP000192223"/>
    </source>
</evidence>
<name>A0A1W4XIC9_AGRPL</name>
<dbReference type="AlphaFoldDB" id="A0A1W4XIC9"/>
<dbReference type="KEGG" id="apln:108744547"/>
<reference evidence="16" key="1">
    <citation type="submission" date="2025-08" db="UniProtKB">
        <authorList>
            <consortium name="RefSeq"/>
        </authorList>
    </citation>
    <scope>IDENTIFICATION</scope>
    <source>
        <tissue evidence="16">Entire body</tissue>
    </source>
</reference>
<feature type="transmembrane region" description="Helical" evidence="12">
    <location>
        <begin position="40"/>
        <end position="63"/>
    </location>
</feature>
<evidence type="ECO:0000313" key="16">
    <source>
        <dbReference type="RefSeq" id="XP_018335876.1"/>
    </source>
</evidence>
<dbReference type="FunFam" id="1.20.1560.10:FF:000001">
    <property type="entry name" value="ATP-binding cassette subfamily C member 1"/>
    <property type="match status" value="1"/>
</dbReference>
<evidence type="ECO:0000259" key="13">
    <source>
        <dbReference type="PROSITE" id="PS50893"/>
    </source>
</evidence>
<dbReference type="Gene3D" id="1.20.1560.10">
    <property type="entry name" value="ABC transporter type 1, transmembrane domain"/>
    <property type="match status" value="1"/>
</dbReference>
<feature type="domain" description="ABC transmembrane type-1" evidence="14">
    <location>
        <begin position="1"/>
        <end position="280"/>
    </location>
</feature>
<evidence type="ECO:0000256" key="3">
    <source>
        <dbReference type="ARBA" id="ARBA00022448"/>
    </source>
</evidence>
<keyword evidence="9 12" id="KW-0472">Membrane</keyword>
<evidence type="ECO:0000259" key="14">
    <source>
        <dbReference type="PROSITE" id="PS50929"/>
    </source>
</evidence>
<protein>
    <recommendedName>
        <fullName evidence="10">ABC-type glutathione-S-conjugate transporter</fullName>
        <ecNumber evidence="10">7.6.2.3</ecNumber>
    </recommendedName>
</protein>
<comment type="similarity">
    <text evidence="2">Belongs to the ABC transporter superfamily. ABCC family. Conjugate transporter (TC 3.A.1.208) subfamily.</text>
</comment>
<dbReference type="InterPro" id="IPR036640">
    <property type="entry name" value="ABC1_TM_sf"/>
</dbReference>
<dbReference type="InterPro" id="IPR003439">
    <property type="entry name" value="ABC_transporter-like_ATP-bd"/>
</dbReference>
<dbReference type="InterPro" id="IPR003593">
    <property type="entry name" value="AAA+_ATPase"/>
</dbReference>
<dbReference type="Pfam" id="PF00005">
    <property type="entry name" value="ABC_tran"/>
    <property type="match status" value="1"/>
</dbReference>
<dbReference type="PANTHER" id="PTHR24223:SF443">
    <property type="entry name" value="MULTIDRUG-RESISTANCE LIKE PROTEIN 1, ISOFORM I"/>
    <property type="match status" value="1"/>
</dbReference>
<dbReference type="InterPro" id="IPR027417">
    <property type="entry name" value="P-loop_NTPase"/>
</dbReference>
<feature type="domain" description="ABC transporter" evidence="13">
    <location>
        <begin position="317"/>
        <end position="551"/>
    </location>
</feature>
<dbReference type="InterPro" id="IPR050173">
    <property type="entry name" value="ABC_transporter_C-like"/>
</dbReference>
<dbReference type="PROSITE" id="PS00211">
    <property type="entry name" value="ABC_TRANSPORTER_1"/>
    <property type="match status" value="1"/>
</dbReference>
<keyword evidence="7" id="KW-0067">ATP-binding</keyword>
<dbReference type="SUPFAM" id="SSF90123">
    <property type="entry name" value="ABC transporter transmembrane region"/>
    <property type="match status" value="1"/>
</dbReference>
<dbReference type="Gene3D" id="3.40.50.300">
    <property type="entry name" value="P-loop containing nucleotide triphosphate hydrolases"/>
    <property type="match status" value="1"/>
</dbReference>
<keyword evidence="5" id="KW-0677">Repeat</keyword>
<dbReference type="FunFam" id="3.40.50.300:FF:000074">
    <property type="entry name" value="Multidrug resistance-associated protein 5 isoform 1"/>
    <property type="match status" value="1"/>
</dbReference>
<dbReference type="InParanoid" id="A0A1W4XIC9"/>
<comment type="subcellular location">
    <subcellularLocation>
        <location evidence="1">Vacuole membrane</location>
        <topology evidence="1">Multi-pass membrane protein</topology>
    </subcellularLocation>
</comment>
<keyword evidence="8 12" id="KW-1133">Transmembrane helix</keyword>
<evidence type="ECO:0000256" key="9">
    <source>
        <dbReference type="ARBA" id="ARBA00023136"/>
    </source>
</evidence>
<feature type="transmembrane region" description="Helical" evidence="12">
    <location>
        <begin position="224"/>
        <end position="244"/>
    </location>
</feature>
<evidence type="ECO:0000256" key="11">
    <source>
        <dbReference type="ARBA" id="ARBA00047523"/>
    </source>
</evidence>
<dbReference type="CDD" id="cd18603">
    <property type="entry name" value="ABC_6TM_MRP1_2_3_6_D2_like"/>
    <property type="match status" value="1"/>
</dbReference>
<evidence type="ECO:0000256" key="10">
    <source>
        <dbReference type="ARBA" id="ARBA00024220"/>
    </source>
</evidence>
<evidence type="ECO:0000256" key="8">
    <source>
        <dbReference type="ARBA" id="ARBA00022989"/>
    </source>
</evidence>
<dbReference type="InterPro" id="IPR017871">
    <property type="entry name" value="ABC_transporter-like_CS"/>
</dbReference>
<keyword evidence="4 12" id="KW-0812">Transmembrane</keyword>
<keyword evidence="15" id="KW-1185">Reference proteome</keyword>
<evidence type="ECO:0000256" key="4">
    <source>
        <dbReference type="ARBA" id="ARBA00022692"/>
    </source>
</evidence>
<dbReference type="GO" id="GO:0005524">
    <property type="term" value="F:ATP binding"/>
    <property type="evidence" value="ECO:0007669"/>
    <property type="project" value="UniProtKB-KW"/>
</dbReference>
<dbReference type="Proteomes" id="UP000192223">
    <property type="component" value="Unplaced"/>
</dbReference>
<evidence type="ECO:0000256" key="1">
    <source>
        <dbReference type="ARBA" id="ARBA00004128"/>
    </source>
</evidence>
<dbReference type="OrthoDB" id="6500128at2759"/>
<organism evidence="15 16">
    <name type="scientific">Agrilus planipennis</name>
    <name type="common">Emerald ash borer</name>
    <name type="synonym">Agrilus marcopoli</name>
    <dbReference type="NCBI Taxonomy" id="224129"/>
    <lineage>
        <taxon>Eukaryota</taxon>
        <taxon>Metazoa</taxon>
        <taxon>Ecdysozoa</taxon>
        <taxon>Arthropoda</taxon>
        <taxon>Hexapoda</taxon>
        <taxon>Insecta</taxon>
        <taxon>Pterygota</taxon>
        <taxon>Neoptera</taxon>
        <taxon>Endopterygota</taxon>
        <taxon>Coleoptera</taxon>
        <taxon>Polyphaga</taxon>
        <taxon>Elateriformia</taxon>
        <taxon>Buprestoidea</taxon>
        <taxon>Buprestidae</taxon>
        <taxon>Agrilinae</taxon>
        <taxon>Agrilus</taxon>
    </lineage>
</organism>
<dbReference type="SMART" id="SM00382">
    <property type="entry name" value="AAA"/>
    <property type="match status" value="1"/>
</dbReference>
<dbReference type="InterPro" id="IPR011527">
    <property type="entry name" value="ABC1_TM_dom"/>
</dbReference>
<dbReference type="CDD" id="cd03244">
    <property type="entry name" value="ABCC_MRP_domain2"/>
    <property type="match status" value="1"/>
</dbReference>
<dbReference type="PROSITE" id="PS50893">
    <property type="entry name" value="ABC_TRANSPORTER_2"/>
    <property type="match status" value="1"/>
</dbReference>